<dbReference type="InterPro" id="IPR001647">
    <property type="entry name" value="HTH_TetR"/>
</dbReference>
<dbReference type="InterPro" id="IPR050109">
    <property type="entry name" value="HTH-type_TetR-like_transc_reg"/>
</dbReference>
<evidence type="ECO:0000256" key="2">
    <source>
        <dbReference type="ARBA" id="ARBA00023125"/>
    </source>
</evidence>
<organism evidence="6 7">
    <name type="scientific">Zhongshania arctica</name>
    <dbReference type="NCBI Taxonomy" id="3238302"/>
    <lineage>
        <taxon>Bacteria</taxon>
        <taxon>Pseudomonadati</taxon>
        <taxon>Pseudomonadota</taxon>
        <taxon>Gammaproteobacteria</taxon>
        <taxon>Cellvibrionales</taxon>
        <taxon>Spongiibacteraceae</taxon>
        <taxon>Zhongshania</taxon>
    </lineage>
</organism>
<feature type="domain" description="HTH tetR-type" evidence="5">
    <location>
        <begin position="40"/>
        <end position="100"/>
    </location>
</feature>
<dbReference type="InterPro" id="IPR009057">
    <property type="entry name" value="Homeodomain-like_sf"/>
</dbReference>
<dbReference type="SUPFAM" id="SSF46689">
    <property type="entry name" value="Homeodomain-like"/>
    <property type="match status" value="1"/>
</dbReference>
<evidence type="ECO:0000256" key="4">
    <source>
        <dbReference type="PROSITE-ProRule" id="PRU00335"/>
    </source>
</evidence>
<dbReference type="Pfam" id="PF00440">
    <property type="entry name" value="TetR_N"/>
    <property type="match status" value="1"/>
</dbReference>
<keyword evidence="2 4" id="KW-0238">DNA-binding</keyword>
<comment type="caution">
    <text evidence="6">The sequence shown here is derived from an EMBL/GenBank/DDBJ whole genome shotgun (WGS) entry which is preliminary data.</text>
</comment>
<dbReference type="RefSeq" id="WP_368375541.1">
    <property type="nucleotide sequence ID" value="NZ_JBFRYB010000001.1"/>
</dbReference>
<reference evidence="6 7" key="1">
    <citation type="journal article" date="2011" name="Int. J. Syst. Evol. Microbiol.">
        <title>Zhongshania antarctica gen. nov., sp. nov. and Zhongshania guokunii sp. nov., gammaproteobacteria respectively isolated from coastal attached (fast) ice and surface seawater of the Antarctic.</title>
        <authorList>
            <person name="Li H.J."/>
            <person name="Zhang X.Y."/>
            <person name="Chen C.X."/>
            <person name="Zhang Y.J."/>
            <person name="Gao Z.M."/>
            <person name="Yu Y."/>
            <person name="Chen X.L."/>
            <person name="Chen B."/>
            <person name="Zhang Y.Z."/>
        </authorList>
    </citation>
    <scope>NUCLEOTIDE SEQUENCE [LARGE SCALE GENOMIC DNA]</scope>
    <source>
        <strain evidence="6 7">R06B22</strain>
    </source>
</reference>
<dbReference type="PROSITE" id="PS50977">
    <property type="entry name" value="HTH_TETR_2"/>
    <property type="match status" value="1"/>
</dbReference>
<evidence type="ECO:0000256" key="1">
    <source>
        <dbReference type="ARBA" id="ARBA00023015"/>
    </source>
</evidence>
<dbReference type="PRINTS" id="PR00455">
    <property type="entry name" value="HTHTETR"/>
</dbReference>
<dbReference type="EMBL" id="JBFRYB010000001">
    <property type="protein sequence ID" value="MEX1665438.1"/>
    <property type="molecule type" value="Genomic_DNA"/>
</dbReference>
<dbReference type="PANTHER" id="PTHR30055">
    <property type="entry name" value="HTH-TYPE TRANSCRIPTIONAL REGULATOR RUTR"/>
    <property type="match status" value="1"/>
</dbReference>
<keyword evidence="7" id="KW-1185">Reference proteome</keyword>
<proteinExistence type="predicted"/>
<dbReference type="Gene3D" id="1.10.357.10">
    <property type="entry name" value="Tetracycline Repressor, domain 2"/>
    <property type="match status" value="1"/>
</dbReference>
<dbReference type="PANTHER" id="PTHR30055:SF234">
    <property type="entry name" value="HTH-TYPE TRANSCRIPTIONAL REGULATOR BETI"/>
    <property type="match status" value="1"/>
</dbReference>
<evidence type="ECO:0000313" key="7">
    <source>
        <dbReference type="Proteomes" id="UP001557484"/>
    </source>
</evidence>
<gene>
    <name evidence="6" type="ORF">AB4875_08040</name>
</gene>
<keyword evidence="3" id="KW-0804">Transcription</keyword>
<protein>
    <submittedName>
        <fullName evidence="6">TetR/AcrR family transcriptional regulator</fullName>
    </submittedName>
</protein>
<evidence type="ECO:0000313" key="6">
    <source>
        <dbReference type="EMBL" id="MEX1665438.1"/>
    </source>
</evidence>
<name>A0ABV3TV50_9GAMM</name>
<keyword evidence="1" id="KW-0805">Transcription regulation</keyword>
<feature type="DNA-binding region" description="H-T-H motif" evidence="4">
    <location>
        <begin position="63"/>
        <end position="82"/>
    </location>
</feature>
<sequence>MTFKNVSCILNPNQQIDATGHQSASQELALARNKRHLEPKVKKEEIELVAMALLKEKGYDKTSMAEIARSAGVAANTIYWYFENKDDVLIAVLNRVVSQAIAEMATLREQTFRARVLTLIGQIENSGSLMTDVHSRVNHSTKVQVWHEQFHTMVEQLSVSELVNAEVCLDEAQLDAKLLIYVIEGLLAHPHKLQEREQIIDQTLKRILAK</sequence>
<accession>A0ABV3TV50</accession>
<evidence type="ECO:0000259" key="5">
    <source>
        <dbReference type="PROSITE" id="PS50977"/>
    </source>
</evidence>
<evidence type="ECO:0000256" key="3">
    <source>
        <dbReference type="ARBA" id="ARBA00023163"/>
    </source>
</evidence>
<dbReference type="Proteomes" id="UP001557484">
    <property type="component" value="Unassembled WGS sequence"/>
</dbReference>